<dbReference type="InterPro" id="IPR023298">
    <property type="entry name" value="ATPase_P-typ_TM_dom_sf"/>
</dbReference>
<comment type="subcellular location">
    <subcellularLocation>
        <location evidence="1">Membrane</location>
        <topology evidence="1">Multi-pass membrane protein</topology>
    </subcellularLocation>
</comment>
<dbReference type="InterPro" id="IPR008250">
    <property type="entry name" value="ATPase_P-typ_transduc_dom_A_sf"/>
</dbReference>
<evidence type="ECO:0000313" key="4">
    <source>
        <dbReference type="EMBL" id="MSE20970.1"/>
    </source>
</evidence>
<dbReference type="InterPro" id="IPR004014">
    <property type="entry name" value="ATPase_P-typ_cation-transptr_N"/>
</dbReference>
<evidence type="ECO:0000313" key="5">
    <source>
        <dbReference type="Proteomes" id="UP000491237"/>
    </source>
</evidence>
<feature type="non-terminal residue" evidence="4">
    <location>
        <position position="169"/>
    </location>
</feature>
<feature type="transmembrane region" description="Helical" evidence="2">
    <location>
        <begin position="56"/>
        <end position="78"/>
    </location>
</feature>
<dbReference type="SUPFAM" id="SSF81653">
    <property type="entry name" value="Calcium ATPase, transduction domain A"/>
    <property type="match status" value="1"/>
</dbReference>
<protein>
    <submittedName>
        <fullName evidence="4">ATPase</fullName>
    </submittedName>
</protein>
<keyword evidence="2" id="KW-0812">Transmembrane</keyword>
<evidence type="ECO:0000256" key="1">
    <source>
        <dbReference type="ARBA" id="ARBA00004141"/>
    </source>
</evidence>
<gene>
    <name evidence="4" type="ORF">GKC44_06860</name>
</gene>
<dbReference type="PANTHER" id="PTHR42861">
    <property type="entry name" value="CALCIUM-TRANSPORTING ATPASE"/>
    <property type="match status" value="1"/>
</dbReference>
<dbReference type="Gene3D" id="2.70.150.10">
    <property type="entry name" value="Calcium-transporting ATPase, cytoplasmic transduction domain A"/>
    <property type="match status" value="1"/>
</dbReference>
<dbReference type="Pfam" id="PF00690">
    <property type="entry name" value="Cation_ATPase_N"/>
    <property type="match status" value="1"/>
</dbReference>
<name>A0A844ELF2_9LACO</name>
<proteinExistence type="predicted"/>
<comment type="caution">
    <text evidence="4">The sequence shown here is derived from an EMBL/GenBank/DDBJ whole genome shotgun (WGS) entry which is preliminary data.</text>
</comment>
<dbReference type="SMART" id="SM00831">
    <property type="entry name" value="Cation_ATPase_N"/>
    <property type="match status" value="1"/>
</dbReference>
<dbReference type="Gene3D" id="1.20.1110.10">
    <property type="entry name" value="Calcium-transporting ATPase, transmembrane domain"/>
    <property type="match status" value="1"/>
</dbReference>
<organism evidence="4 5">
    <name type="scientific">Lentilactobacillus parabuchneri</name>
    <dbReference type="NCBI Taxonomy" id="152331"/>
    <lineage>
        <taxon>Bacteria</taxon>
        <taxon>Bacillati</taxon>
        <taxon>Bacillota</taxon>
        <taxon>Bacilli</taxon>
        <taxon>Lactobacillales</taxon>
        <taxon>Lactobacillaceae</taxon>
        <taxon>Lentilactobacillus</taxon>
    </lineage>
</organism>
<evidence type="ECO:0000259" key="3">
    <source>
        <dbReference type="SMART" id="SM00831"/>
    </source>
</evidence>
<dbReference type="Pfam" id="PF00122">
    <property type="entry name" value="E1-E2_ATPase"/>
    <property type="match status" value="1"/>
</dbReference>
<evidence type="ECO:0000256" key="2">
    <source>
        <dbReference type="SAM" id="Phobius"/>
    </source>
</evidence>
<dbReference type="InterPro" id="IPR059000">
    <property type="entry name" value="ATPase_P-type_domA"/>
</dbReference>
<dbReference type="Proteomes" id="UP000491237">
    <property type="component" value="Unassembled WGS sequence"/>
</dbReference>
<keyword evidence="2" id="KW-1133">Transmembrane helix</keyword>
<feature type="transmembrane region" description="Helical" evidence="2">
    <location>
        <begin position="84"/>
        <end position="100"/>
    </location>
</feature>
<keyword evidence="2" id="KW-0472">Membrane</keyword>
<dbReference type="SUPFAM" id="SSF81665">
    <property type="entry name" value="Calcium ATPase, transmembrane domain M"/>
    <property type="match status" value="1"/>
</dbReference>
<reference evidence="4 5" key="1">
    <citation type="submission" date="2019-11" db="EMBL/GenBank/DDBJ databases">
        <title>Draft Genome Sequence of Plant Growth-Promoting Rhizosphere-Associated Bacteria.</title>
        <authorList>
            <person name="Vasilyev I.Y."/>
            <person name="Radchenko V."/>
            <person name="Ilnitskaya E.V."/>
        </authorList>
    </citation>
    <scope>NUCLEOTIDE SEQUENCE [LARGE SCALE GENOMIC DNA]</scope>
    <source>
        <strain evidence="4 5">VRA_07sq_f</strain>
    </source>
</reference>
<sequence>MKQEQKQFYQRTVDDVMSQMKANPRGLTDQEVRDRREQFGPNKLTSKRRTTIIEKFFAQFKDLMIIILIIAAIIAGFAGETVDAIIILAVVILNAIFGVFQESKAENAIDSLKEMSAPMATVLRNGESQSVKSEDIVPGDIVLLEAGDVVPADIRLTEANSLKIEEAAL</sequence>
<dbReference type="EMBL" id="WKKY01000216">
    <property type="protein sequence ID" value="MSE20970.1"/>
    <property type="molecule type" value="Genomic_DNA"/>
</dbReference>
<accession>A0A844ELF2</accession>
<feature type="domain" description="Cation-transporting P-type ATPase N-terminal" evidence="3">
    <location>
        <begin position="7"/>
        <end position="80"/>
    </location>
</feature>
<dbReference type="AlphaFoldDB" id="A0A844ELF2"/>